<proteinExistence type="predicted"/>
<dbReference type="STRING" id="670154.SAMN04488002_0283"/>
<evidence type="ECO:0000313" key="3">
    <source>
        <dbReference type="Proteomes" id="UP000199658"/>
    </source>
</evidence>
<gene>
    <name evidence="2" type="ORF">SAMN04488002_0283</name>
</gene>
<evidence type="ECO:0000256" key="1">
    <source>
        <dbReference type="SAM" id="MobiDB-lite"/>
    </source>
</evidence>
<organism evidence="2 3">
    <name type="scientific">Litoreibacter janthinus</name>
    <dbReference type="NCBI Taxonomy" id="670154"/>
    <lineage>
        <taxon>Bacteria</taxon>
        <taxon>Pseudomonadati</taxon>
        <taxon>Pseudomonadota</taxon>
        <taxon>Alphaproteobacteria</taxon>
        <taxon>Rhodobacterales</taxon>
        <taxon>Roseobacteraceae</taxon>
        <taxon>Litoreibacter</taxon>
    </lineage>
</organism>
<reference evidence="3" key="1">
    <citation type="submission" date="2016-10" db="EMBL/GenBank/DDBJ databases">
        <authorList>
            <person name="Varghese N."/>
            <person name="Submissions S."/>
        </authorList>
    </citation>
    <scope>NUCLEOTIDE SEQUENCE [LARGE SCALE GENOMIC DNA]</scope>
    <source>
        <strain evidence="3">DSM 26921</strain>
    </source>
</reference>
<protein>
    <submittedName>
        <fullName evidence="2">Uncharacterized protein</fullName>
    </submittedName>
</protein>
<name>A0A1I6FTF9_9RHOB</name>
<sequence length="72" mass="8546">MFNFTVLLLAMLASGAIGFYLARERYLGQSDRQLHVLGSEIRRMRRRAHDAEAQTARMKVERDRMHRARTRR</sequence>
<accession>A0A1I6FTF9</accession>
<dbReference type="Proteomes" id="UP000199658">
    <property type="component" value="Unassembled WGS sequence"/>
</dbReference>
<keyword evidence="3" id="KW-1185">Reference proteome</keyword>
<evidence type="ECO:0000313" key="2">
    <source>
        <dbReference type="EMBL" id="SFR33213.1"/>
    </source>
</evidence>
<dbReference type="OrthoDB" id="7865952at2"/>
<dbReference type="EMBL" id="FOYO01000001">
    <property type="protein sequence ID" value="SFR33213.1"/>
    <property type="molecule type" value="Genomic_DNA"/>
</dbReference>
<dbReference type="AlphaFoldDB" id="A0A1I6FTF9"/>
<feature type="region of interest" description="Disordered" evidence="1">
    <location>
        <begin position="47"/>
        <end position="72"/>
    </location>
</feature>
<dbReference type="RefSeq" id="WP_090211530.1">
    <property type="nucleotide sequence ID" value="NZ_FOYO01000001.1"/>
</dbReference>